<dbReference type="Proteomes" id="UP000828048">
    <property type="component" value="Chromosome 11"/>
</dbReference>
<evidence type="ECO:0000313" key="2">
    <source>
        <dbReference type="Proteomes" id="UP000828048"/>
    </source>
</evidence>
<name>A0ACB7YLK5_9ERIC</name>
<gene>
    <name evidence="1" type="ORF">Vadar_009921</name>
</gene>
<dbReference type="EMBL" id="CM037161">
    <property type="protein sequence ID" value="KAH7854083.1"/>
    <property type="molecule type" value="Genomic_DNA"/>
</dbReference>
<proteinExistence type="predicted"/>
<reference evidence="1 2" key="1">
    <citation type="journal article" date="2021" name="Hortic Res">
        <title>High-quality reference genome and annotation aids understanding of berry development for evergreen blueberry (Vaccinium darrowii).</title>
        <authorList>
            <person name="Yu J."/>
            <person name="Hulse-Kemp A.M."/>
            <person name="Babiker E."/>
            <person name="Staton M."/>
        </authorList>
    </citation>
    <scope>NUCLEOTIDE SEQUENCE [LARGE SCALE GENOMIC DNA]</scope>
    <source>
        <strain evidence="2">cv. NJ 8807/NJ 8810</strain>
        <tissue evidence="1">Young leaf</tissue>
    </source>
</reference>
<protein>
    <submittedName>
        <fullName evidence="1">Uncharacterized protein</fullName>
    </submittedName>
</protein>
<accession>A0ACB7YLK5</accession>
<sequence length="384" mass="42207">MEEGSNEKSGKRKFQGGNAPGNGKWQDPTVSGCWHCGKTGHFKRDCLSLKRKKTGEKSKASRPRNLNLWLSFQRIMVDNIEERQLGTEEEDGSDLKRRIWVESKKIWRVAAPGILARVSSFGLLVVTQCFIGHISEFDLAAYALVQTLIVRFANGIVVSSCSCLEMWYNSILVLIAGYMSDAEIAISAFSICLNVSGWEFMMCLGFLGAACVRVANELGRGDAKVVKFSIKVNLGTSVIVGLVFFIICLLFGHDIGYMFSSNEEVAKTVAELSVLLAFTMLFNSIQPVLSGVAVGAGLQGTVAIINLCSYYVIGIPLGCLLAYVADLEVKGIWIGMLSGMGVQILALAWMVWRTDWDLQVCKAIERLSRWFLKPSGELDESLIA</sequence>
<organism evidence="1 2">
    <name type="scientific">Vaccinium darrowii</name>
    <dbReference type="NCBI Taxonomy" id="229202"/>
    <lineage>
        <taxon>Eukaryota</taxon>
        <taxon>Viridiplantae</taxon>
        <taxon>Streptophyta</taxon>
        <taxon>Embryophyta</taxon>
        <taxon>Tracheophyta</taxon>
        <taxon>Spermatophyta</taxon>
        <taxon>Magnoliopsida</taxon>
        <taxon>eudicotyledons</taxon>
        <taxon>Gunneridae</taxon>
        <taxon>Pentapetalae</taxon>
        <taxon>asterids</taxon>
        <taxon>Ericales</taxon>
        <taxon>Ericaceae</taxon>
        <taxon>Vaccinioideae</taxon>
        <taxon>Vaccinieae</taxon>
        <taxon>Vaccinium</taxon>
    </lineage>
</organism>
<evidence type="ECO:0000313" key="1">
    <source>
        <dbReference type="EMBL" id="KAH7854083.1"/>
    </source>
</evidence>
<keyword evidence="2" id="KW-1185">Reference proteome</keyword>
<comment type="caution">
    <text evidence="1">The sequence shown here is derived from an EMBL/GenBank/DDBJ whole genome shotgun (WGS) entry which is preliminary data.</text>
</comment>